<dbReference type="AlphaFoldDB" id="A0AAD7B077"/>
<dbReference type="EMBL" id="JARKIF010000067">
    <property type="protein sequence ID" value="KAJ7605781.1"/>
    <property type="molecule type" value="Genomic_DNA"/>
</dbReference>
<sequence length="601" mass="68809">MGRAMPDEIIHEILSPALSISDDIFSARFVYSPSAPWLESSAAILLVCKAWLRVATPLLYHTVILRNKGQAQALSVVLHSNADLGRLVKKLRVDSRYGSSMHKILQQTKNLTDIFIPLQFKLGDNARGLCRGLPLIDPVRVLVDTGLLIETTVRPSHKALVDVVVEYIPKWKNLAIFEMPHDRPDSNLNETLSLPLKQAPNLRTLILSYNARALFRDGSIPHYISTIVQNTSLQDIRPKTRSRKALKPAFVETVQGNDRLRELIDPNLFGPKTGFAPQLAGNPKVADVIWDRVLYYVFCEDHDESHDEYWEDGDSDYEFDDEGNRIEHLWDPLLVCKQFLRLGTAHFYSHDIYIWTCKSMRLLTEHLLDQPSLGAHVRRLILSTGDEQTTNDLQNLFSQIPHLTELSSVKALTLPWLIFDELSLRYGSHLELFYPNPIVFHRLSRMQYFFWKSDTEFDTTDMFTASNGFTQLKYLTVARAHPSFFIILSQMQLHSLSTVTLHTENHMGSPTLNADNFNYCANVKYLSVWIASKDELSVVEGVLQQCDTHSFLEHMAIDLEGFDAQSKLLDVLAAFLTKFDCTPFPTLREIELRHFDWQLLR</sequence>
<name>A0AAD7B077_9AGAR</name>
<protein>
    <recommendedName>
        <fullName evidence="3">F-box domain-containing protein</fullName>
    </recommendedName>
</protein>
<accession>A0AAD7B077</accession>
<evidence type="ECO:0008006" key="3">
    <source>
        <dbReference type="Google" id="ProtNLM"/>
    </source>
</evidence>
<reference evidence="1" key="1">
    <citation type="submission" date="2023-03" db="EMBL/GenBank/DDBJ databases">
        <title>Massive genome expansion in bonnet fungi (Mycena s.s.) driven by repeated elements and novel gene families across ecological guilds.</title>
        <authorList>
            <consortium name="Lawrence Berkeley National Laboratory"/>
            <person name="Harder C.B."/>
            <person name="Miyauchi S."/>
            <person name="Viragh M."/>
            <person name="Kuo A."/>
            <person name="Thoen E."/>
            <person name="Andreopoulos B."/>
            <person name="Lu D."/>
            <person name="Skrede I."/>
            <person name="Drula E."/>
            <person name="Henrissat B."/>
            <person name="Morin E."/>
            <person name="Kohler A."/>
            <person name="Barry K."/>
            <person name="LaButti K."/>
            <person name="Morin E."/>
            <person name="Salamov A."/>
            <person name="Lipzen A."/>
            <person name="Mereny Z."/>
            <person name="Hegedus B."/>
            <person name="Baldrian P."/>
            <person name="Stursova M."/>
            <person name="Weitz H."/>
            <person name="Taylor A."/>
            <person name="Grigoriev I.V."/>
            <person name="Nagy L.G."/>
            <person name="Martin F."/>
            <person name="Kauserud H."/>
        </authorList>
    </citation>
    <scope>NUCLEOTIDE SEQUENCE</scope>
    <source>
        <strain evidence="1">9284</strain>
    </source>
</reference>
<organism evidence="1 2">
    <name type="scientific">Roridomyces roridus</name>
    <dbReference type="NCBI Taxonomy" id="1738132"/>
    <lineage>
        <taxon>Eukaryota</taxon>
        <taxon>Fungi</taxon>
        <taxon>Dikarya</taxon>
        <taxon>Basidiomycota</taxon>
        <taxon>Agaricomycotina</taxon>
        <taxon>Agaricomycetes</taxon>
        <taxon>Agaricomycetidae</taxon>
        <taxon>Agaricales</taxon>
        <taxon>Marasmiineae</taxon>
        <taxon>Mycenaceae</taxon>
        <taxon>Roridomyces</taxon>
    </lineage>
</organism>
<evidence type="ECO:0000313" key="2">
    <source>
        <dbReference type="Proteomes" id="UP001221142"/>
    </source>
</evidence>
<keyword evidence="2" id="KW-1185">Reference proteome</keyword>
<proteinExistence type="predicted"/>
<evidence type="ECO:0000313" key="1">
    <source>
        <dbReference type="EMBL" id="KAJ7605781.1"/>
    </source>
</evidence>
<dbReference type="Proteomes" id="UP001221142">
    <property type="component" value="Unassembled WGS sequence"/>
</dbReference>
<gene>
    <name evidence="1" type="ORF">FB45DRAFT_1041863</name>
</gene>
<comment type="caution">
    <text evidence="1">The sequence shown here is derived from an EMBL/GenBank/DDBJ whole genome shotgun (WGS) entry which is preliminary data.</text>
</comment>